<dbReference type="SUPFAM" id="SSF50494">
    <property type="entry name" value="Trypsin-like serine proteases"/>
    <property type="match status" value="1"/>
</dbReference>
<sequence length="441" mass="47692">MSIVLLEMAKMATVSGLTTAACFLYKEYGIRTPAPAPVVVKTTLGGVVSVAKGAFRVPYVKEVLISAASVATVLAIMRVRRVRRCVEDSVLGLKERVGLKMREVHSIRTKEIVPESIRAESNEDVAAMPKVQVKIGHVKDGTFVVFGSAVRIADAMVVPEHVLMAAKDSEDFIYAKGSQGALRINVNGFETIETDLAAKHLTPEEFSKIGMPQARLAENLPIHGEFVSVCGVSGNGTVGKLIHDRTTFGKVCYSGTTMPGYSGSPYMKGNSVIGMHCWGGKINGGYSASYVKVLVKRLAKQTFESSESWLLEQFAKKIIPKADIRFDPGNDEAWLRHNGAYHIVSGETFRKAKGLDYIGWDDADSMIVNESVRHSGESRFLKSPGASGDANQPGALDHAAIKALMTQLTSYMKKQARNRDSPVSLLPGTSTAGLLSEPRQS</sequence>
<name>A0A8K1JFV9_9VIRU</name>
<keyword evidence="1" id="KW-0378">Hydrolase</keyword>
<dbReference type="InterPro" id="IPR009003">
    <property type="entry name" value="Peptidase_S1_PA"/>
</dbReference>
<reference evidence="3" key="1">
    <citation type="submission" date="2021-06" db="EMBL/GenBank/DDBJ databases">
        <title>Viral sequences from lizard feces in the Qinghai-Tibetan Plateau, China.</title>
        <authorList>
            <person name="Lu J."/>
            <person name="Shen Q."/>
            <person name="Zhang W."/>
        </authorList>
    </citation>
    <scope>NUCLEOTIDE SEQUENCE</scope>
    <source>
        <strain evidence="3">3PE-RDRP-13</strain>
    </source>
</reference>
<dbReference type="EMBL" id="MZ375188">
    <property type="protein sequence ID" value="UCS96377.1"/>
    <property type="molecule type" value="Genomic_RNA"/>
</dbReference>
<protein>
    <recommendedName>
        <fullName evidence="4">Serine protease</fullName>
    </recommendedName>
</protein>
<organism evidence="3">
    <name type="scientific">Riboviria sp</name>
    <dbReference type="NCBI Taxonomy" id="2585031"/>
    <lineage>
        <taxon>Viruses</taxon>
        <taxon>Riboviria</taxon>
    </lineage>
</organism>
<dbReference type="InterPro" id="IPR043504">
    <property type="entry name" value="Peptidase_S1_PA_chymotrypsin"/>
</dbReference>
<dbReference type="GO" id="GO:0016787">
    <property type="term" value="F:hydrolase activity"/>
    <property type="evidence" value="ECO:0007669"/>
    <property type="project" value="UniProtKB-KW"/>
</dbReference>
<evidence type="ECO:0000256" key="1">
    <source>
        <dbReference type="ARBA" id="ARBA00022801"/>
    </source>
</evidence>
<feature type="compositionally biased region" description="Polar residues" evidence="2">
    <location>
        <begin position="427"/>
        <end position="441"/>
    </location>
</feature>
<dbReference type="Gene3D" id="2.40.10.10">
    <property type="entry name" value="Trypsin-like serine proteases"/>
    <property type="match status" value="2"/>
</dbReference>
<evidence type="ECO:0000256" key="2">
    <source>
        <dbReference type="SAM" id="MobiDB-lite"/>
    </source>
</evidence>
<feature type="region of interest" description="Disordered" evidence="2">
    <location>
        <begin position="412"/>
        <end position="441"/>
    </location>
</feature>
<proteinExistence type="predicted"/>
<evidence type="ECO:0008006" key="4">
    <source>
        <dbReference type="Google" id="ProtNLM"/>
    </source>
</evidence>
<evidence type="ECO:0000313" key="3">
    <source>
        <dbReference type="EMBL" id="UCS96377.1"/>
    </source>
</evidence>
<accession>A0A8K1JFV9</accession>